<dbReference type="SUPFAM" id="SSF103473">
    <property type="entry name" value="MFS general substrate transporter"/>
    <property type="match status" value="1"/>
</dbReference>
<feature type="transmembrane region" description="Helical" evidence="8">
    <location>
        <begin position="309"/>
        <end position="329"/>
    </location>
</feature>
<dbReference type="AlphaFoldDB" id="A0A940MPJ6"/>
<feature type="transmembrane region" description="Helical" evidence="8">
    <location>
        <begin position="222"/>
        <end position="242"/>
    </location>
</feature>
<keyword evidence="11" id="KW-1185">Reference proteome</keyword>
<evidence type="ECO:0000256" key="2">
    <source>
        <dbReference type="ARBA" id="ARBA00004141"/>
    </source>
</evidence>
<keyword evidence="4" id="KW-0813">Transport</keyword>
<evidence type="ECO:0000313" key="10">
    <source>
        <dbReference type="EMBL" id="MBP0482572.1"/>
    </source>
</evidence>
<gene>
    <name evidence="10" type="ORF">J5474_08720</name>
</gene>
<proteinExistence type="inferred from homology"/>
<name>A0A940MPJ6_9RHOB</name>
<evidence type="ECO:0000256" key="5">
    <source>
        <dbReference type="ARBA" id="ARBA00022692"/>
    </source>
</evidence>
<dbReference type="GO" id="GO:0016020">
    <property type="term" value="C:membrane"/>
    <property type="evidence" value="ECO:0007669"/>
    <property type="project" value="UniProtKB-SubCell"/>
</dbReference>
<feature type="transmembrane region" description="Helical" evidence="8">
    <location>
        <begin position="80"/>
        <end position="99"/>
    </location>
</feature>
<feature type="transmembrane region" description="Helical" evidence="8">
    <location>
        <begin position="378"/>
        <end position="397"/>
    </location>
</feature>
<evidence type="ECO:0000256" key="8">
    <source>
        <dbReference type="SAM" id="Phobius"/>
    </source>
</evidence>
<dbReference type="EMBL" id="JAGISH010000004">
    <property type="protein sequence ID" value="MBP0482572.1"/>
    <property type="molecule type" value="Genomic_DNA"/>
</dbReference>
<dbReference type="InterPro" id="IPR020846">
    <property type="entry name" value="MFS_dom"/>
</dbReference>
<organism evidence="10 11">
    <name type="scientific">Sagittula salina</name>
    <dbReference type="NCBI Taxonomy" id="2820268"/>
    <lineage>
        <taxon>Bacteria</taxon>
        <taxon>Pseudomonadati</taxon>
        <taxon>Pseudomonadota</taxon>
        <taxon>Alphaproteobacteria</taxon>
        <taxon>Rhodobacterales</taxon>
        <taxon>Roseobacteraceae</taxon>
        <taxon>Sagittula</taxon>
    </lineage>
</organism>
<dbReference type="InterPro" id="IPR001958">
    <property type="entry name" value="Tet-R_TetA/multi-R_MdtG-like"/>
</dbReference>
<dbReference type="PANTHER" id="PTHR23504">
    <property type="entry name" value="MAJOR FACILITATOR SUPERFAMILY DOMAIN-CONTAINING PROTEIN 10"/>
    <property type="match status" value="1"/>
</dbReference>
<feature type="transmembrane region" description="Helical" evidence="8">
    <location>
        <begin position="254"/>
        <end position="277"/>
    </location>
</feature>
<dbReference type="Pfam" id="PF07690">
    <property type="entry name" value="MFS_1"/>
    <property type="match status" value="1"/>
</dbReference>
<evidence type="ECO:0000313" key="11">
    <source>
        <dbReference type="Proteomes" id="UP000675940"/>
    </source>
</evidence>
<evidence type="ECO:0000259" key="9">
    <source>
        <dbReference type="PROSITE" id="PS50850"/>
    </source>
</evidence>
<feature type="transmembrane region" description="Helical" evidence="8">
    <location>
        <begin position="341"/>
        <end position="366"/>
    </location>
</feature>
<feature type="transmembrane region" description="Helical" evidence="8">
    <location>
        <begin position="105"/>
        <end position="126"/>
    </location>
</feature>
<feature type="transmembrane region" description="Helical" evidence="8">
    <location>
        <begin position="166"/>
        <end position="186"/>
    </location>
</feature>
<keyword evidence="7 8" id="KW-0472">Membrane</keyword>
<evidence type="ECO:0000256" key="1">
    <source>
        <dbReference type="ARBA" id="ARBA00003279"/>
    </source>
</evidence>
<evidence type="ECO:0000256" key="6">
    <source>
        <dbReference type="ARBA" id="ARBA00022989"/>
    </source>
</evidence>
<evidence type="ECO:0000256" key="7">
    <source>
        <dbReference type="ARBA" id="ARBA00023136"/>
    </source>
</evidence>
<reference evidence="10" key="1">
    <citation type="submission" date="2021-03" db="EMBL/GenBank/DDBJ databases">
        <title>Sagittula salina sp. nov. strain M10.9X isolated from the marine waste.</title>
        <authorList>
            <person name="Satari L."/>
            <person name="Molina-Menor E."/>
            <person name="Vidal-Verdu A."/>
            <person name="Pascual J."/>
            <person name="Pereto J."/>
            <person name="Porcar M."/>
        </authorList>
    </citation>
    <scope>NUCLEOTIDE SEQUENCE</scope>
    <source>
        <strain evidence="10">M10.9X</strain>
    </source>
</reference>
<protein>
    <submittedName>
        <fullName evidence="10">TCR/Tet family MFS transporter</fullName>
    </submittedName>
</protein>
<dbReference type="Gene3D" id="1.20.1250.20">
    <property type="entry name" value="MFS general substrate transporter like domains"/>
    <property type="match status" value="1"/>
</dbReference>
<accession>A0A940MPJ6</accession>
<comment type="caution">
    <text evidence="10">The sequence shown here is derived from an EMBL/GenBank/DDBJ whole genome shotgun (WGS) entry which is preliminary data.</text>
</comment>
<dbReference type="InterPro" id="IPR011701">
    <property type="entry name" value="MFS"/>
</dbReference>
<dbReference type="RefSeq" id="WP_209360501.1">
    <property type="nucleotide sequence ID" value="NZ_JAGISH010000004.1"/>
</dbReference>
<feature type="transmembrane region" description="Helical" evidence="8">
    <location>
        <begin position="47"/>
        <end position="68"/>
    </location>
</feature>
<dbReference type="InterPro" id="IPR036259">
    <property type="entry name" value="MFS_trans_sf"/>
</dbReference>
<dbReference type="InterPro" id="IPR005829">
    <property type="entry name" value="Sugar_transporter_CS"/>
</dbReference>
<comment type="function">
    <text evidence="1">Resistance to tetracycline by an active tetracycline efflux. This is an energy-dependent process that decreases the accumulation of the antibiotic in whole cells. This protein functions as a metal-tetracycline/H(+) antiporter.</text>
</comment>
<dbReference type="PROSITE" id="PS50850">
    <property type="entry name" value="MFS"/>
    <property type="match status" value="1"/>
</dbReference>
<feature type="domain" description="Major facilitator superfamily (MFS) profile" evidence="9">
    <location>
        <begin position="9"/>
        <end position="402"/>
    </location>
</feature>
<dbReference type="GO" id="GO:0022857">
    <property type="term" value="F:transmembrane transporter activity"/>
    <property type="evidence" value="ECO:0007669"/>
    <property type="project" value="InterPro"/>
</dbReference>
<keyword evidence="5 8" id="KW-0812">Transmembrane</keyword>
<sequence>MRVSDFRLPVVFLLVTVAIDALGIGLILPVMPDLIGEVSHRGLSGAAMWGGVLATVYAAMQFLFAPLLGALSDAVGRRPVLLSTLGLMVIDYVVMAYTQSLPVLLIARTIGGFAAATHSTAFAAMADLSPPEKRTQSFGLIGAAFGLGFVLGPTIGGLLGEFGTRAPFWLAAALAGANTVLGFWAFPETNPHHNRRRFRAREANPFGAFRALSKMPGIRRGLTILFLYHVAFAVYPAVWAFFGHARFGWGASVIGISLGIFGISYAAVQAGIIRLLLRRFGESGTALFGLICAGVAFALIPFIEDGRLVLALTPVAALGGTLGPAVQGMMSQSLTPDRQGALQGVLTSTAALASVVSPLIMTSVFAAFTAPGRDAFPGAPFLVSLALIFAATALLLLGRSLRPSPA</sequence>
<dbReference type="PANTHER" id="PTHR23504:SF15">
    <property type="entry name" value="MAJOR FACILITATOR SUPERFAMILY (MFS) PROFILE DOMAIN-CONTAINING PROTEIN"/>
    <property type="match status" value="1"/>
</dbReference>
<evidence type="ECO:0000256" key="4">
    <source>
        <dbReference type="ARBA" id="ARBA00022448"/>
    </source>
</evidence>
<comment type="subcellular location">
    <subcellularLocation>
        <location evidence="2">Membrane</location>
        <topology evidence="2">Multi-pass membrane protein</topology>
    </subcellularLocation>
</comment>
<feature type="transmembrane region" description="Helical" evidence="8">
    <location>
        <begin position="284"/>
        <end position="303"/>
    </location>
</feature>
<evidence type="ECO:0000256" key="3">
    <source>
        <dbReference type="ARBA" id="ARBA00007520"/>
    </source>
</evidence>
<comment type="similarity">
    <text evidence="3">Belongs to the major facilitator superfamily. TCR/Tet family.</text>
</comment>
<keyword evidence="6 8" id="KW-1133">Transmembrane helix</keyword>
<dbReference type="CDD" id="cd17388">
    <property type="entry name" value="MFS_TetA"/>
    <property type="match status" value="1"/>
</dbReference>
<dbReference type="PRINTS" id="PR01035">
    <property type="entry name" value="TCRTETA"/>
</dbReference>
<feature type="transmembrane region" description="Helical" evidence="8">
    <location>
        <begin position="138"/>
        <end position="160"/>
    </location>
</feature>
<dbReference type="PROSITE" id="PS00216">
    <property type="entry name" value="SUGAR_TRANSPORT_1"/>
    <property type="match status" value="1"/>
</dbReference>
<dbReference type="Proteomes" id="UP000675940">
    <property type="component" value="Unassembled WGS sequence"/>
</dbReference>